<keyword evidence="6" id="KW-1185">Reference proteome</keyword>
<dbReference type="GO" id="GO:0016831">
    <property type="term" value="F:carboxy-lyase activity"/>
    <property type="evidence" value="ECO:0007669"/>
    <property type="project" value="UniProtKB-KW"/>
</dbReference>
<protein>
    <recommendedName>
        <fullName evidence="4">Amidohydrolase-related domain-containing protein</fullName>
    </recommendedName>
</protein>
<dbReference type="InterPro" id="IPR032466">
    <property type="entry name" value="Metal_Hydrolase"/>
</dbReference>
<evidence type="ECO:0000259" key="4">
    <source>
        <dbReference type="Pfam" id="PF04909"/>
    </source>
</evidence>
<dbReference type="Pfam" id="PF04909">
    <property type="entry name" value="Amidohydro_2"/>
    <property type="match status" value="1"/>
</dbReference>
<comment type="similarity">
    <text evidence="3">Belongs to the metallo-dependent hydrolases superfamily.</text>
</comment>
<gene>
    <name evidence="5" type="ORF">LY89DRAFT_687490</name>
</gene>
<dbReference type="RefSeq" id="XP_018067679.1">
    <property type="nucleotide sequence ID" value="XM_018215511.1"/>
</dbReference>
<dbReference type="InterPro" id="IPR006680">
    <property type="entry name" value="Amidohydro-rel"/>
</dbReference>
<evidence type="ECO:0000256" key="3">
    <source>
        <dbReference type="RuleBase" id="RU366045"/>
    </source>
</evidence>
<dbReference type="STRING" id="149040.A0A194X044"/>
<dbReference type="EMBL" id="KQ947422">
    <property type="protein sequence ID" value="KUJ13324.1"/>
    <property type="molecule type" value="Genomic_DNA"/>
</dbReference>
<dbReference type="GO" id="GO:0005829">
    <property type="term" value="C:cytosol"/>
    <property type="evidence" value="ECO:0007669"/>
    <property type="project" value="TreeGrafter"/>
</dbReference>
<dbReference type="GeneID" id="28825237"/>
<evidence type="ECO:0000256" key="2">
    <source>
        <dbReference type="ARBA" id="ARBA00023239"/>
    </source>
</evidence>
<keyword evidence="1 3" id="KW-0210">Decarboxylase</keyword>
<evidence type="ECO:0000313" key="5">
    <source>
        <dbReference type="EMBL" id="KUJ13324.1"/>
    </source>
</evidence>
<name>A0A194X044_MOLSC</name>
<feature type="domain" description="Amidohydrolase-related" evidence="4">
    <location>
        <begin position="5"/>
        <end position="178"/>
    </location>
</feature>
<organism evidence="5 6">
    <name type="scientific">Mollisia scopiformis</name>
    <name type="common">Conifer needle endophyte fungus</name>
    <name type="synonym">Phialocephala scopiformis</name>
    <dbReference type="NCBI Taxonomy" id="149040"/>
    <lineage>
        <taxon>Eukaryota</taxon>
        <taxon>Fungi</taxon>
        <taxon>Dikarya</taxon>
        <taxon>Ascomycota</taxon>
        <taxon>Pezizomycotina</taxon>
        <taxon>Leotiomycetes</taxon>
        <taxon>Helotiales</taxon>
        <taxon>Mollisiaceae</taxon>
        <taxon>Mollisia</taxon>
    </lineage>
</organism>
<evidence type="ECO:0000256" key="1">
    <source>
        <dbReference type="ARBA" id="ARBA00022793"/>
    </source>
</evidence>
<sequence>MAIPLAAAAELERCISELGFVGALVDSHLLNNTAYDSPAYDPLWSTFAKLNVPLYLHPTYPTPAEIENTGGLFTPDNNVYSLPVASILGTAAWGWHSDVGVQFLRLWLGGVFDRHPDLKVVFGHMGEILPYMLARSTAELGGYKPTGATIPETWTRNVWVTTSGFFSLDPFATLLRTTSVERIMVCLILFYWRVGGRRRGKLLGMLSVSWDLK</sequence>
<dbReference type="PANTHER" id="PTHR21240">
    <property type="entry name" value="2-AMINO-3-CARBOXYLMUCONATE-6-SEMIALDEHYDE DECARBOXYLASE"/>
    <property type="match status" value="1"/>
</dbReference>
<reference evidence="5 6" key="1">
    <citation type="submission" date="2015-10" db="EMBL/GenBank/DDBJ databases">
        <title>Full genome of DAOMC 229536 Phialocephala scopiformis, a fungal endophyte of spruce producing the potent anti-insectan compound rugulosin.</title>
        <authorList>
            <consortium name="DOE Joint Genome Institute"/>
            <person name="Walker A.K."/>
            <person name="Frasz S.L."/>
            <person name="Seifert K.A."/>
            <person name="Miller J.D."/>
            <person name="Mondo S.J."/>
            <person name="Labutti K."/>
            <person name="Lipzen A."/>
            <person name="Dockter R."/>
            <person name="Kennedy M."/>
            <person name="Grigoriev I.V."/>
            <person name="Spatafora J.W."/>
        </authorList>
    </citation>
    <scope>NUCLEOTIDE SEQUENCE [LARGE SCALE GENOMIC DNA]</scope>
    <source>
        <strain evidence="5 6">CBS 120377</strain>
    </source>
</reference>
<dbReference type="SUPFAM" id="SSF51556">
    <property type="entry name" value="Metallo-dependent hydrolases"/>
    <property type="match status" value="1"/>
</dbReference>
<dbReference type="GO" id="GO:0016787">
    <property type="term" value="F:hydrolase activity"/>
    <property type="evidence" value="ECO:0007669"/>
    <property type="project" value="InterPro"/>
</dbReference>
<accession>A0A194X044</accession>
<dbReference type="GO" id="GO:0019748">
    <property type="term" value="P:secondary metabolic process"/>
    <property type="evidence" value="ECO:0007669"/>
    <property type="project" value="TreeGrafter"/>
</dbReference>
<dbReference type="OrthoDB" id="432010at2759"/>
<evidence type="ECO:0000313" key="6">
    <source>
        <dbReference type="Proteomes" id="UP000070700"/>
    </source>
</evidence>
<dbReference type="AlphaFoldDB" id="A0A194X044"/>
<dbReference type="PANTHER" id="PTHR21240:SF30">
    <property type="entry name" value="AMIDOHYDROLASE-RELATED DOMAIN-CONTAINING PROTEIN-RELATED"/>
    <property type="match status" value="1"/>
</dbReference>
<proteinExistence type="inferred from homology"/>
<keyword evidence="2 3" id="KW-0456">Lyase</keyword>
<dbReference type="Proteomes" id="UP000070700">
    <property type="component" value="Unassembled WGS sequence"/>
</dbReference>
<dbReference type="InParanoid" id="A0A194X044"/>
<dbReference type="KEGG" id="psco:LY89DRAFT_687490"/>
<dbReference type="InterPro" id="IPR032465">
    <property type="entry name" value="ACMSD"/>
</dbReference>
<dbReference type="Gene3D" id="3.20.20.140">
    <property type="entry name" value="Metal-dependent hydrolases"/>
    <property type="match status" value="1"/>
</dbReference>